<reference evidence="2" key="1">
    <citation type="submission" date="2021-02" db="EMBL/GenBank/DDBJ databases">
        <authorList>
            <person name="Nowell W R."/>
        </authorList>
    </citation>
    <scope>NUCLEOTIDE SEQUENCE</scope>
</reference>
<evidence type="ECO:0000313" key="3">
    <source>
        <dbReference type="Proteomes" id="UP000682733"/>
    </source>
</evidence>
<dbReference type="EMBL" id="CAJOBA010090814">
    <property type="protein sequence ID" value="CAF4483725.1"/>
    <property type="molecule type" value="Genomic_DNA"/>
</dbReference>
<feature type="non-terminal residue" evidence="2">
    <location>
        <position position="1"/>
    </location>
</feature>
<keyword evidence="1" id="KW-0472">Membrane</keyword>
<evidence type="ECO:0000313" key="2">
    <source>
        <dbReference type="EMBL" id="CAF4483725.1"/>
    </source>
</evidence>
<proteinExistence type="predicted"/>
<protein>
    <submittedName>
        <fullName evidence="2">Uncharacterized protein</fullName>
    </submittedName>
</protein>
<dbReference type="AlphaFoldDB" id="A0A8S2X9M9"/>
<evidence type="ECO:0000256" key="1">
    <source>
        <dbReference type="SAM" id="Phobius"/>
    </source>
</evidence>
<gene>
    <name evidence="2" type="ORF">TMI583_LOCUS47263</name>
</gene>
<name>A0A8S2X9M9_9BILA</name>
<keyword evidence="1" id="KW-1133">Transmembrane helix</keyword>
<sequence>LNPNNLTKIITIVATEKEAANKQFGNNGHLLLARLNYLCLLGSLLLFFKIFV</sequence>
<keyword evidence="1" id="KW-0812">Transmembrane</keyword>
<feature type="transmembrane region" description="Helical" evidence="1">
    <location>
        <begin position="31"/>
        <end position="51"/>
    </location>
</feature>
<comment type="caution">
    <text evidence="2">The sequence shown here is derived from an EMBL/GenBank/DDBJ whole genome shotgun (WGS) entry which is preliminary data.</text>
</comment>
<organism evidence="2 3">
    <name type="scientific">Didymodactylos carnosus</name>
    <dbReference type="NCBI Taxonomy" id="1234261"/>
    <lineage>
        <taxon>Eukaryota</taxon>
        <taxon>Metazoa</taxon>
        <taxon>Spiralia</taxon>
        <taxon>Gnathifera</taxon>
        <taxon>Rotifera</taxon>
        <taxon>Eurotatoria</taxon>
        <taxon>Bdelloidea</taxon>
        <taxon>Philodinida</taxon>
        <taxon>Philodinidae</taxon>
        <taxon>Didymodactylos</taxon>
    </lineage>
</organism>
<dbReference type="Proteomes" id="UP000682733">
    <property type="component" value="Unassembled WGS sequence"/>
</dbReference>
<accession>A0A8S2X9M9</accession>